<feature type="non-terminal residue" evidence="1">
    <location>
        <position position="1"/>
    </location>
</feature>
<reference evidence="1 2" key="1">
    <citation type="submission" date="2019-10" db="EMBL/GenBank/DDBJ databases">
        <title>Assembly and Annotation for the nematode Trichostrongylus colubriformis.</title>
        <authorList>
            <person name="Martin J."/>
        </authorList>
    </citation>
    <scope>NUCLEOTIDE SEQUENCE [LARGE SCALE GENOMIC DNA]</scope>
    <source>
        <strain evidence="1">G859</strain>
        <tissue evidence="1">Whole worm</tissue>
    </source>
</reference>
<organism evidence="1 2">
    <name type="scientific">Trichostrongylus colubriformis</name>
    <name type="common">Black scour worm</name>
    <dbReference type="NCBI Taxonomy" id="6319"/>
    <lineage>
        <taxon>Eukaryota</taxon>
        <taxon>Metazoa</taxon>
        <taxon>Ecdysozoa</taxon>
        <taxon>Nematoda</taxon>
        <taxon>Chromadorea</taxon>
        <taxon>Rhabditida</taxon>
        <taxon>Rhabditina</taxon>
        <taxon>Rhabditomorpha</taxon>
        <taxon>Strongyloidea</taxon>
        <taxon>Trichostrongylidae</taxon>
        <taxon>Trichostrongylus</taxon>
    </lineage>
</organism>
<sequence length="47" mass="5429">GFTRCQSYSSLQIAQLCRAGFIGCLLRLYCYRSPTNKRSHSFTIDCY</sequence>
<protein>
    <submittedName>
        <fullName evidence="1">Uncharacterized protein</fullName>
    </submittedName>
</protein>
<dbReference type="AlphaFoldDB" id="A0AAN8FFW8"/>
<evidence type="ECO:0000313" key="2">
    <source>
        <dbReference type="Proteomes" id="UP001331761"/>
    </source>
</evidence>
<keyword evidence="2" id="KW-1185">Reference proteome</keyword>
<dbReference type="EMBL" id="WIXE01009931">
    <property type="protein sequence ID" value="KAK5978007.1"/>
    <property type="molecule type" value="Genomic_DNA"/>
</dbReference>
<dbReference type="Proteomes" id="UP001331761">
    <property type="component" value="Unassembled WGS sequence"/>
</dbReference>
<accession>A0AAN8FFW8</accession>
<name>A0AAN8FFW8_TRICO</name>
<proteinExistence type="predicted"/>
<evidence type="ECO:0000313" key="1">
    <source>
        <dbReference type="EMBL" id="KAK5978007.1"/>
    </source>
</evidence>
<gene>
    <name evidence="1" type="ORF">GCK32_019135</name>
</gene>
<comment type="caution">
    <text evidence="1">The sequence shown here is derived from an EMBL/GenBank/DDBJ whole genome shotgun (WGS) entry which is preliminary data.</text>
</comment>